<organism evidence="2">
    <name type="scientific">Arundo donax</name>
    <name type="common">Giant reed</name>
    <name type="synonym">Donax arundinaceus</name>
    <dbReference type="NCBI Taxonomy" id="35708"/>
    <lineage>
        <taxon>Eukaryota</taxon>
        <taxon>Viridiplantae</taxon>
        <taxon>Streptophyta</taxon>
        <taxon>Embryophyta</taxon>
        <taxon>Tracheophyta</taxon>
        <taxon>Spermatophyta</taxon>
        <taxon>Magnoliopsida</taxon>
        <taxon>Liliopsida</taxon>
        <taxon>Poales</taxon>
        <taxon>Poaceae</taxon>
        <taxon>PACMAD clade</taxon>
        <taxon>Arundinoideae</taxon>
        <taxon>Arundineae</taxon>
        <taxon>Arundo</taxon>
    </lineage>
</organism>
<reference evidence="2" key="1">
    <citation type="submission" date="2014-09" db="EMBL/GenBank/DDBJ databases">
        <authorList>
            <person name="Magalhaes I.L.F."/>
            <person name="Oliveira U."/>
            <person name="Santos F.R."/>
            <person name="Vidigal T.H.D.A."/>
            <person name="Brescovit A.D."/>
            <person name="Santos A.J."/>
        </authorList>
    </citation>
    <scope>NUCLEOTIDE SEQUENCE</scope>
    <source>
        <tissue evidence="2">Shoot tissue taken approximately 20 cm above the soil surface</tissue>
    </source>
</reference>
<accession>A0A0A8Z1X0</accession>
<proteinExistence type="predicted"/>
<name>A0A0A8Z1X0_ARUDO</name>
<reference evidence="2" key="2">
    <citation type="journal article" date="2015" name="Data Brief">
        <title>Shoot transcriptome of the giant reed, Arundo donax.</title>
        <authorList>
            <person name="Barrero R.A."/>
            <person name="Guerrero F.D."/>
            <person name="Moolhuijzen P."/>
            <person name="Goolsby J.A."/>
            <person name="Tidwell J."/>
            <person name="Bellgard S.E."/>
            <person name="Bellgard M.I."/>
        </authorList>
    </citation>
    <scope>NUCLEOTIDE SEQUENCE</scope>
    <source>
        <tissue evidence="2">Shoot tissue taken approximately 20 cm above the soil surface</tissue>
    </source>
</reference>
<protein>
    <submittedName>
        <fullName evidence="2">Uncharacterized protein</fullName>
    </submittedName>
</protein>
<sequence>MVTPNKAQMPTELNRIRQQNIPPSHFSELESENSSSNLTSSLPNE</sequence>
<evidence type="ECO:0000256" key="1">
    <source>
        <dbReference type="SAM" id="MobiDB-lite"/>
    </source>
</evidence>
<feature type="compositionally biased region" description="Low complexity" evidence="1">
    <location>
        <begin position="32"/>
        <end position="45"/>
    </location>
</feature>
<dbReference type="AlphaFoldDB" id="A0A0A8Z1X0"/>
<evidence type="ECO:0000313" key="2">
    <source>
        <dbReference type="EMBL" id="JAD30735.1"/>
    </source>
</evidence>
<feature type="region of interest" description="Disordered" evidence="1">
    <location>
        <begin position="1"/>
        <end position="45"/>
    </location>
</feature>
<dbReference type="EMBL" id="GBRH01267160">
    <property type="protein sequence ID" value="JAD30735.1"/>
    <property type="molecule type" value="Transcribed_RNA"/>
</dbReference>